<dbReference type="EMBL" id="BAAASL010000019">
    <property type="protein sequence ID" value="GAA2722036.1"/>
    <property type="molecule type" value="Genomic_DNA"/>
</dbReference>
<dbReference type="Gene3D" id="3.30.1870.10">
    <property type="entry name" value="EreA-like, domain 2"/>
    <property type="match status" value="1"/>
</dbReference>
<evidence type="ECO:0000313" key="2">
    <source>
        <dbReference type="EMBL" id="GAA2722036.1"/>
    </source>
</evidence>
<dbReference type="Proteomes" id="UP001500886">
    <property type="component" value="Unassembled WGS sequence"/>
</dbReference>
<organism evidence="2 3">
    <name type="scientific">Streptomyces luteosporeus</name>
    <dbReference type="NCBI Taxonomy" id="173856"/>
    <lineage>
        <taxon>Bacteria</taxon>
        <taxon>Bacillati</taxon>
        <taxon>Actinomycetota</taxon>
        <taxon>Actinomycetes</taxon>
        <taxon>Kitasatosporales</taxon>
        <taxon>Streptomycetaceae</taxon>
        <taxon>Streptomyces</taxon>
    </lineage>
</organism>
<sequence length="458" mass="48961">MTLRRAAALTVALAALLAPATATAAAVSPAAPAAATAAQGLDRGVVAGLERSAHPLRSTAPGGSDADLAAFGAAMRGARIVGLGEASHGSKEIFTVKDRLLRRLVTHEGFSAFAMEISWSAGVRLDAYVRTGEGDLRQIMREEFEDGYGLLNTEELRQLFAGVREHNRTAARPVRIVGLDFSDADPEQYGRILAWAGKHTPALVPELERRYAALRALPGGVGARLAAYGALPLAERTAMAGDARAAYRLLEKAAERDPWVLQEARVLAQMAESFAVDFDDPAQVTAANRQRDRIMAETAVWWQRTMGDRLVLSAHDGHVSYDSAFPAVYPVTMGADLRELIGSGYLAVGTTVYSGDYRARTASGEAGTFSVPPAAPGSNEETLDAVRHRDFFLDLRAARRDPAVAAWLGAARPTYVIPGRQPYATVSSLALGSAYDIVVHLHRVHASVPVPLPAPRQR</sequence>
<proteinExistence type="predicted"/>
<keyword evidence="1" id="KW-0732">Signal</keyword>
<accession>A0ABP6GDX9</accession>
<dbReference type="Pfam" id="PF05139">
    <property type="entry name" value="Erythro_esteras"/>
    <property type="match status" value="1"/>
</dbReference>
<feature type="chain" id="PRO_5046810338" description="Erythromycin esterase family protein" evidence="1">
    <location>
        <begin position="25"/>
        <end position="458"/>
    </location>
</feature>
<reference evidence="3" key="1">
    <citation type="journal article" date="2019" name="Int. J. Syst. Evol. Microbiol.">
        <title>The Global Catalogue of Microorganisms (GCM) 10K type strain sequencing project: providing services to taxonomists for standard genome sequencing and annotation.</title>
        <authorList>
            <consortium name="The Broad Institute Genomics Platform"/>
            <consortium name="The Broad Institute Genome Sequencing Center for Infectious Disease"/>
            <person name="Wu L."/>
            <person name="Ma J."/>
        </authorList>
    </citation>
    <scope>NUCLEOTIDE SEQUENCE [LARGE SCALE GENOMIC DNA]</scope>
    <source>
        <strain evidence="3">JCM 4542</strain>
    </source>
</reference>
<evidence type="ECO:0008006" key="4">
    <source>
        <dbReference type="Google" id="ProtNLM"/>
    </source>
</evidence>
<evidence type="ECO:0000256" key="1">
    <source>
        <dbReference type="SAM" id="SignalP"/>
    </source>
</evidence>
<dbReference type="Gene3D" id="3.40.1660.10">
    <property type="entry name" value="EreA-like (biosynthetic domain)"/>
    <property type="match status" value="1"/>
</dbReference>
<dbReference type="Gene3D" id="1.20.1440.30">
    <property type="entry name" value="Biosynthetic Protein domain"/>
    <property type="match status" value="1"/>
</dbReference>
<feature type="signal peptide" evidence="1">
    <location>
        <begin position="1"/>
        <end position="24"/>
    </location>
</feature>
<dbReference type="CDD" id="cd14728">
    <property type="entry name" value="Ere-like"/>
    <property type="match status" value="1"/>
</dbReference>
<dbReference type="PANTHER" id="PTHR31299:SF0">
    <property type="entry name" value="ESTERASE, PUTATIVE (AFU_ORTHOLOGUE AFUA_1G05850)-RELATED"/>
    <property type="match status" value="1"/>
</dbReference>
<name>A0ABP6GDX9_9ACTN</name>
<dbReference type="InterPro" id="IPR014622">
    <property type="entry name" value="UCP036794_erythomycin"/>
</dbReference>
<protein>
    <recommendedName>
        <fullName evidence="4">Erythromycin esterase family protein</fullName>
    </recommendedName>
</protein>
<dbReference type="InterPro" id="IPR052036">
    <property type="entry name" value="Hydrolase/PRTase-associated"/>
</dbReference>
<dbReference type="PIRSF" id="PIRSF036794">
    <property type="entry name" value="UCP_erythr_ester"/>
    <property type="match status" value="1"/>
</dbReference>
<comment type="caution">
    <text evidence="2">The sequence shown here is derived from an EMBL/GenBank/DDBJ whole genome shotgun (WGS) entry which is preliminary data.</text>
</comment>
<dbReference type="SUPFAM" id="SSF159501">
    <property type="entry name" value="EreA/ChaN-like"/>
    <property type="match status" value="1"/>
</dbReference>
<dbReference type="PANTHER" id="PTHR31299">
    <property type="entry name" value="ESTERASE, PUTATIVE (AFU_ORTHOLOGUE AFUA_1G05850)-RELATED"/>
    <property type="match status" value="1"/>
</dbReference>
<keyword evidence="3" id="KW-1185">Reference proteome</keyword>
<dbReference type="InterPro" id="IPR007815">
    <property type="entry name" value="Emycin_Estase"/>
</dbReference>
<gene>
    <name evidence="2" type="ORF">GCM10010315_46270</name>
</gene>
<evidence type="ECO:0000313" key="3">
    <source>
        <dbReference type="Proteomes" id="UP001500886"/>
    </source>
</evidence>